<feature type="region of interest" description="Disordered" evidence="1">
    <location>
        <begin position="44"/>
        <end position="80"/>
    </location>
</feature>
<evidence type="ECO:0000313" key="2">
    <source>
        <dbReference type="EMBL" id="RPA74013.1"/>
    </source>
</evidence>
<feature type="region of interest" description="Disordered" evidence="1">
    <location>
        <begin position="214"/>
        <end position="237"/>
    </location>
</feature>
<organism evidence="2 3">
    <name type="scientific">Ascobolus immersus RN42</name>
    <dbReference type="NCBI Taxonomy" id="1160509"/>
    <lineage>
        <taxon>Eukaryota</taxon>
        <taxon>Fungi</taxon>
        <taxon>Dikarya</taxon>
        <taxon>Ascomycota</taxon>
        <taxon>Pezizomycotina</taxon>
        <taxon>Pezizomycetes</taxon>
        <taxon>Pezizales</taxon>
        <taxon>Ascobolaceae</taxon>
        <taxon>Ascobolus</taxon>
    </lineage>
</organism>
<dbReference type="EMBL" id="ML119803">
    <property type="protein sequence ID" value="RPA74013.1"/>
    <property type="molecule type" value="Genomic_DNA"/>
</dbReference>
<feature type="region of interest" description="Disordered" evidence="1">
    <location>
        <begin position="1"/>
        <end position="21"/>
    </location>
</feature>
<dbReference type="Proteomes" id="UP000275078">
    <property type="component" value="Unassembled WGS sequence"/>
</dbReference>
<protein>
    <submittedName>
        <fullName evidence="2">Uncharacterized protein</fullName>
    </submittedName>
</protein>
<proteinExistence type="predicted"/>
<dbReference type="AlphaFoldDB" id="A0A3N4HJB5"/>
<gene>
    <name evidence="2" type="ORF">BJ508DRAFT_333488</name>
</gene>
<sequence length="237" mass="26845">MDPKVIGSLVKPPPQLRGKEDYPRWADTIYTNMTLIDRLDLLEGREEAPTPLSPLQQGGRGRERGNSQEVQNDAQAQRAYEEEAMRYRKKKALKEQYSARTVEDIVSLYRRLTNIKFRDAEHPAETVAEYNSFLSQADERLKASMGAIDAKVLSAIIYLEGMELHFPQQVAMLLRDNQHAVPVPQGLKSLDFHNIIQEIELLMSICAPESESSGKASKAFRATSKPQERSSSAEEIW</sequence>
<accession>A0A3N4HJB5</accession>
<evidence type="ECO:0000256" key="1">
    <source>
        <dbReference type="SAM" id="MobiDB-lite"/>
    </source>
</evidence>
<keyword evidence="3" id="KW-1185">Reference proteome</keyword>
<reference evidence="2 3" key="1">
    <citation type="journal article" date="2018" name="Nat. Ecol. Evol.">
        <title>Pezizomycetes genomes reveal the molecular basis of ectomycorrhizal truffle lifestyle.</title>
        <authorList>
            <person name="Murat C."/>
            <person name="Payen T."/>
            <person name="Noel B."/>
            <person name="Kuo A."/>
            <person name="Morin E."/>
            <person name="Chen J."/>
            <person name="Kohler A."/>
            <person name="Krizsan K."/>
            <person name="Balestrini R."/>
            <person name="Da Silva C."/>
            <person name="Montanini B."/>
            <person name="Hainaut M."/>
            <person name="Levati E."/>
            <person name="Barry K.W."/>
            <person name="Belfiori B."/>
            <person name="Cichocki N."/>
            <person name="Clum A."/>
            <person name="Dockter R.B."/>
            <person name="Fauchery L."/>
            <person name="Guy J."/>
            <person name="Iotti M."/>
            <person name="Le Tacon F."/>
            <person name="Lindquist E.A."/>
            <person name="Lipzen A."/>
            <person name="Malagnac F."/>
            <person name="Mello A."/>
            <person name="Molinier V."/>
            <person name="Miyauchi S."/>
            <person name="Poulain J."/>
            <person name="Riccioni C."/>
            <person name="Rubini A."/>
            <person name="Sitrit Y."/>
            <person name="Splivallo R."/>
            <person name="Traeger S."/>
            <person name="Wang M."/>
            <person name="Zifcakova L."/>
            <person name="Wipf D."/>
            <person name="Zambonelli A."/>
            <person name="Paolocci F."/>
            <person name="Nowrousian M."/>
            <person name="Ottonello S."/>
            <person name="Baldrian P."/>
            <person name="Spatafora J.W."/>
            <person name="Henrissat B."/>
            <person name="Nagy L.G."/>
            <person name="Aury J.M."/>
            <person name="Wincker P."/>
            <person name="Grigoriev I.V."/>
            <person name="Bonfante P."/>
            <person name="Martin F.M."/>
        </authorList>
    </citation>
    <scope>NUCLEOTIDE SEQUENCE [LARGE SCALE GENOMIC DNA]</scope>
    <source>
        <strain evidence="2 3">RN42</strain>
    </source>
</reference>
<evidence type="ECO:0000313" key="3">
    <source>
        <dbReference type="Proteomes" id="UP000275078"/>
    </source>
</evidence>
<name>A0A3N4HJB5_ASCIM</name>
<feature type="compositionally biased region" description="Basic and acidic residues" evidence="1">
    <location>
        <begin position="226"/>
        <end position="237"/>
    </location>
</feature>